<evidence type="ECO:0000256" key="5">
    <source>
        <dbReference type="ARBA" id="ARBA00022989"/>
    </source>
</evidence>
<dbReference type="PRINTS" id="PR01264">
    <property type="entry name" value="MECHCHANNEL"/>
</dbReference>
<dbReference type="PANTHER" id="PTHR30266">
    <property type="entry name" value="MECHANOSENSITIVE CHANNEL MSCL"/>
    <property type="match status" value="1"/>
</dbReference>
<protein>
    <recommendedName>
        <fullName evidence="9">Large-conductance mechanosensitive channel</fullName>
    </recommendedName>
</protein>
<evidence type="ECO:0000313" key="11">
    <source>
        <dbReference type="Proteomes" id="UP001146067"/>
    </source>
</evidence>
<comment type="subcellular location">
    <subcellularLocation>
        <location evidence="9">Cell membrane</location>
        <topology evidence="9">Multi-pass membrane protein</topology>
    </subcellularLocation>
    <subcellularLocation>
        <location evidence="1">Membrane</location>
        <topology evidence="1">Multi-pass membrane protein</topology>
    </subcellularLocation>
</comment>
<keyword evidence="6 9" id="KW-0406">Ion transport</keyword>
<dbReference type="NCBIfam" id="TIGR00220">
    <property type="entry name" value="mscL"/>
    <property type="match status" value="1"/>
</dbReference>
<feature type="transmembrane region" description="Helical" evidence="9">
    <location>
        <begin position="63"/>
        <end position="88"/>
    </location>
</feature>
<evidence type="ECO:0000256" key="1">
    <source>
        <dbReference type="ARBA" id="ARBA00004141"/>
    </source>
</evidence>
<dbReference type="GO" id="GO:0005886">
    <property type="term" value="C:plasma membrane"/>
    <property type="evidence" value="ECO:0007669"/>
    <property type="project" value="UniProtKB-SubCell"/>
</dbReference>
<sequence>MIKGFKDFLMRGNVVELAVAVVMGAAMTALVASFGTAFLNPLITLVTGGAEVGGEFTVNGVVFPYGLFLNGVLVFFLTALAVYFVVVLPMNKLRERFAPKVDEVHVVAEIEVLQEIRDLLRQQQQSRDLLRQQNRS</sequence>
<keyword evidence="4 9" id="KW-0812">Transmembrane</keyword>
<keyword evidence="7 9" id="KW-0472">Membrane</keyword>
<dbReference type="RefSeq" id="WP_270111142.1">
    <property type="nucleotide sequence ID" value="NZ_JAPZVP010000012.1"/>
</dbReference>
<evidence type="ECO:0000256" key="8">
    <source>
        <dbReference type="ARBA" id="ARBA00023303"/>
    </source>
</evidence>
<keyword evidence="5 9" id="KW-1133">Transmembrane helix</keyword>
<accession>A0A9X3T4J3</accession>
<dbReference type="EMBL" id="JAPZVP010000012">
    <property type="protein sequence ID" value="MDA1361165.1"/>
    <property type="molecule type" value="Genomic_DNA"/>
</dbReference>
<proteinExistence type="inferred from homology"/>
<organism evidence="10 11">
    <name type="scientific">Glycomyces luteolus</name>
    <dbReference type="NCBI Taxonomy" id="2670330"/>
    <lineage>
        <taxon>Bacteria</taxon>
        <taxon>Bacillati</taxon>
        <taxon>Actinomycetota</taxon>
        <taxon>Actinomycetes</taxon>
        <taxon>Glycomycetales</taxon>
        <taxon>Glycomycetaceae</taxon>
        <taxon>Glycomyces</taxon>
    </lineage>
</organism>
<evidence type="ECO:0000256" key="7">
    <source>
        <dbReference type="ARBA" id="ARBA00023136"/>
    </source>
</evidence>
<evidence type="ECO:0000256" key="6">
    <source>
        <dbReference type="ARBA" id="ARBA00023065"/>
    </source>
</evidence>
<evidence type="ECO:0000256" key="3">
    <source>
        <dbReference type="ARBA" id="ARBA00022475"/>
    </source>
</evidence>
<dbReference type="PANTHER" id="PTHR30266:SF2">
    <property type="entry name" value="LARGE-CONDUCTANCE MECHANOSENSITIVE CHANNEL"/>
    <property type="match status" value="1"/>
</dbReference>
<evidence type="ECO:0000256" key="2">
    <source>
        <dbReference type="ARBA" id="ARBA00022448"/>
    </source>
</evidence>
<keyword evidence="11" id="KW-1185">Reference proteome</keyword>
<dbReference type="Pfam" id="PF01741">
    <property type="entry name" value="MscL"/>
    <property type="match status" value="1"/>
</dbReference>
<dbReference type="SUPFAM" id="SSF81330">
    <property type="entry name" value="Gated mechanosensitive channel"/>
    <property type="match status" value="1"/>
</dbReference>
<dbReference type="Gene3D" id="1.10.1200.120">
    <property type="entry name" value="Large-conductance mechanosensitive channel, MscL, domain 1"/>
    <property type="match status" value="1"/>
</dbReference>
<feature type="transmembrane region" description="Helical" evidence="9">
    <location>
        <begin position="12"/>
        <end position="43"/>
    </location>
</feature>
<dbReference type="Proteomes" id="UP001146067">
    <property type="component" value="Unassembled WGS sequence"/>
</dbReference>
<name>A0A9X3T4J3_9ACTN</name>
<comment type="subunit">
    <text evidence="9">Homopentamer.</text>
</comment>
<gene>
    <name evidence="9 10" type="primary">mscL</name>
    <name evidence="10" type="ORF">O1R50_16155</name>
</gene>
<keyword evidence="2 9" id="KW-0813">Transport</keyword>
<comment type="similarity">
    <text evidence="9">Belongs to the MscL family.</text>
</comment>
<evidence type="ECO:0000313" key="10">
    <source>
        <dbReference type="EMBL" id="MDA1361165.1"/>
    </source>
</evidence>
<dbReference type="GO" id="GO:0008381">
    <property type="term" value="F:mechanosensitive monoatomic ion channel activity"/>
    <property type="evidence" value="ECO:0007669"/>
    <property type="project" value="UniProtKB-UniRule"/>
</dbReference>
<keyword evidence="8 9" id="KW-0407">Ion channel</keyword>
<dbReference type="InterPro" id="IPR001185">
    <property type="entry name" value="MS_channel"/>
</dbReference>
<evidence type="ECO:0000256" key="4">
    <source>
        <dbReference type="ARBA" id="ARBA00022692"/>
    </source>
</evidence>
<dbReference type="InterPro" id="IPR037673">
    <property type="entry name" value="MSC/AndL"/>
</dbReference>
<reference evidence="10" key="1">
    <citation type="submission" date="2022-12" db="EMBL/GenBank/DDBJ databases">
        <title>Gycomyces niveus sp.nov.,a novel actinomycete isolated from soil in Shouguan.</title>
        <authorList>
            <person name="Yang X."/>
        </authorList>
    </citation>
    <scope>NUCLEOTIDE SEQUENCE</scope>
    <source>
        <strain evidence="10">NEAU-A15</strain>
    </source>
</reference>
<dbReference type="InterPro" id="IPR036019">
    <property type="entry name" value="MscL_channel"/>
</dbReference>
<evidence type="ECO:0000256" key="9">
    <source>
        <dbReference type="HAMAP-Rule" id="MF_00115"/>
    </source>
</evidence>
<dbReference type="HAMAP" id="MF_00115">
    <property type="entry name" value="MscL"/>
    <property type="match status" value="1"/>
</dbReference>
<comment type="caution">
    <text evidence="10">The sequence shown here is derived from an EMBL/GenBank/DDBJ whole genome shotgun (WGS) entry which is preliminary data.</text>
</comment>
<keyword evidence="3 9" id="KW-1003">Cell membrane</keyword>
<dbReference type="AlphaFoldDB" id="A0A9X3T4J3"/>
<comment type="function">
    <text evidence="9">Channel that opens in response to stretch forces in the membrane lipid bilayer. May participate in the regulation of osmotic pressure changes within the cell.</text>
</comment>